<dbReference type="NCBIfam" id="TIGR04393">
    <property type="entry name" value="rpt_T5SS_PEPC"/>
    <property type="match status" value="4"/>
</dbReference>
<dbReference type="PROSITE" id="PS51208">
    <property type="entry name" value="AUTOTRANSPORTER"/>
    <property type="match status" value="1"/>
</dbReference>
<dbReference type="Gene3D" id="2.160.20.20">
    <property type="match status" value="2"/>
</dbReference>
<keyword evidence="5" id="KW-1185">Reference proteome</keyword>
<dbReference type="Gene3D" id="2.40.128.130">
    <property type="entry name" value="Autotransporter beta-domain"/>
    <property type="match status" value="1"/>
</dbReference>
<dbReference type="InterPro" id="IPR006315">
    <property type="entry name" value="OM_autotransptr_brl_dom"/>
</dbReference>
<evidence type="ECO:0000313" key="4">
    <source>
        <dbReference type="EMBL" id="EIM30398.1"/>
    </source>
</evidence>
<evidence type="ECO:0000256" key="1">
    <source>
        <dbReference type="ARBA" id="ARBA00022729"/>
    </source>
</evidence>
<dbReference type="PANTHER" id="PTHR35037">
    <property type="entry name" value="C-TERMINAL REGION OF AIDA-LIKE PROTEIN"/>
    <property type="match status" value="1"/>
</dbReference>
<dbReference type="HOGENOM" id="CLU_001106_0_0_5"/>
<dbReference type="NCBIfam" id="TIGR01414">
    <property type="entry name" value="autotrans_barl"/>
    <property type="match status" value="1"/>
</dbReference>
<feature type="chain" id="PRO_5003699425" evidence="2">
    <location>
        <begin position="38"/>
        <end position="1770"/>
    </location>
</feature>
<dbReference type="PANTHER" id="PTHR35037:SF3">
    <property type="entry name" value="C-TERMINAL REGION OF AIDA-LIKE PROTEIN"/>
    <property type="match status" value="1"/>
</dbReference>
<dbReference type="NCBIfam" id="TIGR02601">
    <property type="entry name" value="autotrns_rpt"/>
    <property type="match status" value="6"/>
</dbReference>
<reference evidence="4 5" key="1">
    <citation type="submission" date="2012-02" db="EMBL/GenBank/DDBJ databases">
        <title>Improved High-Quality Draft sequence of Microvirga sp. WSM3557.</title>
        <authorList>
            <consortium name="US DOE Joint Genome Institute"/>
            <person name="Lucas S."/>
            <person name="Han J."/>
            <person name="Lapidus A."/>
            <person name="Cheng J.-F."/>
            <person name="Goodwin L."/>
            <person name="Pitluck S."/>
            <person name="Peters L."/>
            <person name="Zhang X."/>
            <person name="Detter J.C."/>
            <person name="Han C."/>
            <person name="Tapia R."/>
            <person name="Land M."/>
            <person name="Hauser L."/>
            <person name="Kyrpides N."/>
            <person name="Ivanova N."/>
            <person name="Pagani I."/>
            <person name="Brau L."/>
            <person name="Yates R."/>
            <person name="O'Hara G."/>
            <person name="Rui T."/>
            <person name="Howieson J."/>
            <person name="Reeve W."/>
            <person name="Woyke T."/>
        </authorList>
    </citation>
    <scope>NUCLEOTIDE SEQUENCE [LARGE SCALE GENOMIC DNA]</scope>
    <source>
        <strain evidence="4 5">WSM3557</strain>
    </source>
</reference>
<protein>
    <submittedName>
        <fullName evidence="4">Outer membrane autotransporter barrel domain-containing protein</fullName>
    </submittedName>
</protein>
<evidence type="ECO:0000259" key="3">
    <source>
        <dbReference type="PROSITE" id="PS51208"/>
    </source>
</evidence>
<dbReference type="InterPro" id="IPR051551">
    <property type="entry name" value="Autotransporter_adhesion"/>
</dbReference>
<dbReference type="eggNOG" id="COG3210">
    <property type="taxonomic scope" value="Bacteria"/>
</dbReference>
<dbReference type="OrthoDB" id="7967758at2"/>
<gene>
    <name evidence="4" type="ORF">MicloDRAFT_00009490</name>
</gene>
<feature type="domain" description="Autotransporter" evidence="3">
    <location>
        <begin position="1491"/>
        <end position="1767"/>
    </location>
</feature>
<evidence type="ECO:0000256" key="2">
    <source>
        <dbReference type="SAM" id="SignalP"/>
    </source>
</evidence>
<dbReference type="InterPro" id="IPR011050">
    <property type="entry name" value="Pectin_lyase_fold/virulence"/>
</dbReference>
<feature type="signal peptide" evidence="2">
    <location>
        <begin position="1"/>
        <end position="37"/>
    </location>
</feature>
<dbReference type="Proteomes" id="UP000003947">
    <property type="component" value="Unassembled WGS sequence"/>
</dbReference>
<evidence type="ECO:0000313" key="5">
    <source>
        <dbReference type="Proteomes" id="UP000003947"/>
    </source>
</evidence>
<sequence precursor="true">MVTLAHIRRRRSAVAFYALLASTSSLVLSLHCTPVSAQQNIIDNGNVVRIPGDSLAFGWDTIIGKNGAGTLFIEQGVTLESFDATLGENAGSSGTVYVREGSTWDLLQYSWDPFEIGRRGTGQLSIEGGSQVLSAGSVIGSGSGVILTGPGSKWDISQGRLGAYLDIGGSLEVTEGGALNVAGPIHIRDGGLAKVSGPNSKMLSSHDIKVEPTGTFIIEKGGKFESTDAVIESASSNTNNVIVTGAGSEWILADQIQLASDGSGNLLIQDGGLVHSPYLLLGRLEGSRGAVTVSGTDSALVSAEISIGTALGNLWTRGGEGVLRVEDDGGASTFFLTVGDSEASNGTAIVTGPGSSLAVRETLTVGAHGTGALIVEKGGSVFASDNNYFGFEAGSSATVEVTGTGSRLRVGELEVGTRGQASVTVADGASLEAASPIRMATNASAEGTLTVTGSSDRRATLTAYSLVGGSGKSSVMVDGGIIRAGAGVPLLRGFRPGSVVFGSGGAFLDTAGFNAGISSNLSGTGSLTKQGSGVLTLSEVNTYAGSTILESGGIALAGQGTIGVGFLQMAAGTTFDISGSSNGPSIGELRGSGAISLGANSLTVASGDFNGTISGTAGLAKQGSGTLTLGGASTYTGGTTVNEGSLVATTWDALGTGPVTNNATLVLRDASFSGGWHFAPVISGVGQLIKQGPGLLTLTGSHHYQGGTIIEGGGIDTTATGLGTGPVTNNASLWINEGGSAVFGAGSIQGTGNFRKWGAGTLTFDQANSYTGTTEISDGILALSGAGTVGSGTLNLAASGTLDISGADGSRTFGGLTGSGRVLLGSRSLAVNAGSSNSTFDGVIAGTGGLTKEGAGGLGLYGANTYTGTTSVAGGTLMVHGSLASTSTQIQAGATLAGSGNLAGSVAVQDGGTLAGTSNQTLTMGSLSLGSDATLKATLGGNGNSSLFAVTGNLTLDGRLVIDGASNLTGATRYTLLTYGGALTSTPLTVTSAPVGYKLSNFALDASSGKVALSLQDATGQQVWSGGSGLWGSAGWSNPAGGGLTSAWEGDTAVLRGRGGIVTVEGPQTFSALRFEADGYTVASGNAGELVLTDDGDASTLEGIRVESGLSATVSAPISGTATLAKDGAGTLNLTGSNTYTGGTAIGSGTLVGSVTSFGTGDILNNATLVIDQASDATFSQQISGNGLLTKRGAGRLNLTGISTLSGPTTVEQGRLAVNGSLANSVVTVTGGSLGGNGTVGGIVAQSGGMVAPGNSIGNLHVAGDVGFKPGSVYEVEVNAAGQSDRITASGKATLSGGTVRVLAEDGTYQPSTTYTVLTADAGVSGTFAGVSSNFAFLTPSLGYTANTVGLTLTRKIVPTDPTDPTHPSDPTDPHQPTPVAFNSVAATGNQFNVANAVEALGSGNRLFDAVLGQSAAGARQAFDGLSGEAYASAAGIALGSALRVQDTLLSRLRNSSMPTFTRAQGTYPAAFAADALGSIVDPVASTAPIFDPRRFALWGEGFGSWGKAGTNGNAAGLDISTGGFILGAEAQIDRTYTLGIAGGFTRTTFEADARLSSGSNDTVFAAVYGSGSWGHINLRLGATYAWHDIDVSRTIRFPNFADQAHASYDASTAQAFAEVGYAFDLGRVAIEPFAGASVLRLHTDGFAEEGGAAALTGYSQDQDLATTTLGLRAETRLGDDLPLTLRGMLGWRRAYGDVDPTALLAFAGGASSFVVAGTPIDRDALVAEAGLDWQATPDISLGIAYSGQVGSRAQEHSVKGNLTWRFGTY</sequence>
<dbReference type="InterPro" id="IPR005546">
    <property type="entry name" value="Autotransporte_beta"/>
</dbReference>
<keyword evidence="1 2" id="KW-0732">Signal</keyword>
<dbReference type="InterPro" id="IPR013425">
    <property type="entry name" value="Autotrns_rpt"/>
</dbReference>
<dbReference type="EMBL" id="JH660638">
    <property type="protein sequence ID" value="EIM30398.1"/>
    <property type="molecule type" value="Genomic_DNA"/>
</dbReference>
<accession>I4Z2F6</accession>
<dbReference type="InterPro" id="IPR012332">
    <property type="entry name" value="Autotransporter_pectin_lyase_C"/>
</dbReference>
<dbReference type="eggNOG" id="COG4625">
    <property type="taxonomic scope" value="Bacteria"/>
</dbReference>
<dbReference type="GO" id="GO:0019867">
    <property type="term" value="C:outer membrane"/>
    <property type="evidence" value="ECO:0007669"/>
    <property type="project" value="InterPro"/>
</dbReference>
<name>I4Z2F6_9HYPH</name>
<dbReference type="Pfam" id="PF12951">
    <property type="entry name" value="PATR"/>
    <property type="match status" value="7"/>
</dbReference>
<dbReference type="Pfam" id="PF03797">
    <property type="entry name" value="Autotransporter"/>
    <property type="match status" value="1"/>
</dbReference>
<dbReference type="PATRIC" id="fig|864069.3.peg.1059"/>
<dbReference type="SMART" id="SM00869">
    <property type="entry name" value="Autotransporter"/>
    <property type="match status" value="1"/>
</dbReference>
<dbReference type="SUPFAM" id="SSF51126">
    <property type="entry name" value="Pectin lyase-like"/>
    <property type="match status" value="3"/>
</dbReference>
<proteinExistence type="predicted"/>
<organism evidence="4 5">
    <name type="scientific">Microvirga lotononidis</name>
    <dbReference type="NCBI Taxonomy" id="864069"/>
    <lineage>
        <taxon>Bacteria</taxon>
        <taxon>Pseudomonadati</taxon>
        <taxon>Pseudomonadota</taxon>
        <taxon>Alphaproteobacteria</taxon>
        <taxon>Hyphomicrobiales</taxon>
        <taxon>Methylobacteriaceae</taxon>
        <taxon>Microvirga</taxon>
    </lineage>
</organism>
<dbReference type="SUPFAM" id="SSF103515">
    <property type="entry name" value="Autotransporter"/>
    <property type="match status" value="1"/>
</dbReference>
<dbReference type="InterPro" id="IPR030895">
    <property type="entry name" value="T5SS_PEPC_rpt"/>
</dbReference>
<dbReference type="InterPro" id="IPR036709">
    <property type="entry name" value="Autotransporte_beta_dom_sf"/>
</dbReference>